<dbReference type="PANTHER" id="PTHR43591:SF24">
    <property type="entry name" value="2-METHOXY-6-POLYPRENYL-1,4-BENZOQUINOL METHYLASE, MITOCHONDRIAL"/>
    <property type="match status" value="1"/>
</dbReference>
<evidence type="ECO:0000313" key="3">
    <source>
        <dbReference type="Proteomes" id="UP000632289"/>
    </source>
</evidence>
<sequence length="199" mass="20587">MTQYDAGDVRAFFTERAAGWDARFPDDGPACSGAVAALRLRGGDRVLDAGCGTGRALPLLRAAVGPEGAVLGVDITPAMLAEASAAGRDRSGGLVLADAERLPLRDGALDAVLAAGLLTHLSDPAAGLAELARVTAPGGRLALFHPVGRAVLAARHGRVPTPDDPRAEPRLRALLRAAGWRLVSYVDEDARFLALAERS</sequence>
<dbReference type="AlphaFoldDB" id="A0A927EWT7"/>
<accession>A0A927EWT7</accession>
<protein>
    <submittedName>
        <fullName evidence="2">Methyltransferase domain-containing protein</fullName>
    </submittedName>
</protein>
<dbReference type="SUPFAM" id="SSF53335">
    <property type="entry name" value="S-adenosyl-L-methionine-dependent methyltransferases"/>
    <property type="match status" value="1"/>
</dbReference>
<name>A0A927EWT7_9ACTN</name>
<dbReference type="InterPro" id="IPR029063">
    <property type="entry name" value="SAM-dependent_MTases_sf"/>
</dbReference>
<keyword evidence="2" id="KW-0808">Transferase</keyword>
<dbReference type="GO" id="GO:0032259">
    <property type="term" value="P:methylation"/>
    <property type="evidence" value="ECO:0007669"/>
    <property type="project" value="UniProtKB-KW"/>
</dbReference>
<dbReference type="Gene3D" id="3.40.50.150">
    <property type="entry name" value="Vaccinia Virus protein VP39"/>
    <property type="match status" value="1"/>
</dbReference>
<dbReference type="PANTHER" id="PTHR43591">
    <property type="entry name" value="METHYLTRANSFERASE"/>
    <property type="match status" value="1"/>
</dbReference>
<comment type="caution">
    <text evidence="2">The sequence shown here is derived from an EMBL/GenBank/DDBJ whole genome shotgun (WGS) entry which is preliminary data.</text>
</comment>
<evidence type="ECO:0000313" key="2">
    <source>
        <dbReference type="EMBL" id="MBD3931083.1"/>
    </source>
</evidence>
<evidence type="ECO:0000259" key="1">
    <source>
        <dbReference type="Pfam" id="PF08241"/>
    </source>
</evidence>
<proteinExistence type="predicted"/>
<dbReference type="Proteomes" id="UP000632289">
    <property type="component" value="Unassembled WGS sequence"/>
</dbReference>
<reference evidence="2" key="1">
    <citation type="submission" date="2020-09" db="EMBL/GenBank/DDBJ databases">
        <title>Secondary metabolite and genome analysis of marine Streptomyces chumphonensis KK1-2T.</title>
        <authorList>
            <person name="Phongsopitanun W."/>
            <person name="Kanchanasin P."/>
            <person name="Pittayakhajonwut P."/>
            <person name="Suwanborirux K."/>
            <person name="Tanasupawat S."/>
        </authorList>
    </citation>
    <scope>NUCLEOTIDE SEQUENCE</scope>
    <source>
        <strain evidence="2">KK1-2</strain>
    </source>
</reference>
<organism evidence="2 3">
    <name type="scientific">Streptomyces chumphonensis</name>
    <dbReference type="NCBI Taxonomy" id="1214925"/>
    <lineage>
        <taxon>Bacteria</taxon>
        <taxon>Bacillati</taxon>
        <taxon>Actinomycetota</taxon>
        <taxon>Actinomycetes</taxon>
        <taxon>Kitasatosporales</taxon>
        <taxon>Streptomycetaceae</taxon>
        <taxon>Streptomyces</taxon>
    </lineage>
</organism>
<keyword evidence="2" id="KW-0489">Methyltransferase</keyword>
<feature type="domain" description="Methyltransferase type 11" evidence="1">
    <location>
        <begin position="47"/>
        <end position="142"/>
    </location>
</feature>
<dbReference type="EMBL" id="JACXYU010000002">
    <property type="protein sequence ID" value="MBD3931083.1"/>
    <property type="molecule type" value="Genomic_DNA"/>
</dbReference>
<gene>
    <name evidence="2" type="ORF">IF129_05840</name>
</gene>
<dbReference type="RefSeq" id="WP_191208396.1">
    <property type="nucleotide sequence ID" value="NZ_BAABKL010000023.1"/>
</dbReference>
<dbReference type="InterPro" id="IPR013216">
    <property type="entry name" value="Methyltransf_11"/>
</dbReference>
<keyword evidence="3" id="KW-1185">Reference proteome</keyword>
<dbReference type="GO" id="GO:0008757">
    <property type="term" value="F:S-adenosylmethionine-dependent methyltransferase activity"/>
    <property type="evidence" value="ECO:0007669"/>
    <property type="project" value="InterPro"/>
</dbReference>
<dbReference type="Pfam" id="PF08241">
    <property type="entry name" value="Methyltransf_11"/>
    <property type="match status" value="1"/>
</dbReference>
<dbReference type="CDD" id="cd02440">
    <property type="entry name" value="AdoMet_MTases"/>
    <property type="match status" value="1"/>
</dbReference>